<feature type="compositionally biased region" description="Low complexity" evidence="1">
    <location>
        <begin position="143"/>
        <end position="163"/>
    </location>
</feature>
<proteinExistence type="predicted"/>
<sequence>MAARQTLPEIEPPHRTLSASDASLALSRRDHEQPSLNVPPAPRQTLAREHGVGRYNYPSSNEAFSAPSTVPNARKRHRNGRRNNPAPQTSVLDTNPANDGNEARRTQKNVDSERPVKRPRRGASQKDGPAVRNQPTAHTQVYRSANAASGSRASARSGGNSSRVDANANQRLESPYISVTGGIGGAGGPGGIMGLGGSGGNATGPVIKVKNMHFYF</sequence>
<dbReference type="EMBL" id="JACAZH010000019">
    <property type="protein sequence ID" value="KAF7346021.1"/>
    <property type="molecule type" value="Genomic_DNA"/>
</dbReference>
<reference evidence="2" key="1">
    <citation type="submission" date="2020-05" db="EMBL/GenBank/DDBJ databases">
        <title>Mycena genomes resolve the evolution of fungal bioluminescence.</title>
        <authorList>
            <person name="Tsai I.J."/>
        </authorList>
    </citation>
    <scope>NUCLEOTIDE SEQUENCE</scope>
    <source>
        <strain evidence="2">160909Yilan</strain>
    </source>
</reference>
<evidence type="ECO:0000313" key="2">
    <source>
        <dbReference type="EMBL" id="KAF7346021.1"/>
    </source>
</evidence>
<dbReference type="OrthoDB" id="10646549at2759"/>
<dbReference type="AlphaFoldDB" id="A0A8H6XSY7"/>
<protein>
    <submittedName>
        <fullName evidence="2">Uncharacterized protein</fullName>
    </submittedName>
</protein>
<name>A0A8H6XSY7_9AGAR</name>
<feature type="compositionally biased region" description="Polar residues" evidence="1">
    <location>
        <begin position="85"/>
        <end position="98"/>
    </location>
</feature>
<gene>
    <name evidence="2" type="ORF">MSAN_01828000</name>
</gene>
<keyword evidence="3" id="KW-1185">Reference proteome</keyword>
<accession>A0A8H6XSY7</accession>
<feature type="region of interest" description="Disordered" evidence="1">
    <location>
        <begin position="1"/>
        <end position="169"/>
    </location>
</feature>
<comment type="caution">
    <text evidence="2">The sequence shown here is derived from an EMBL/GenBank/DDBJ whole genome shotgun (WGS) entry which is preliminary data.</text>
</comment>
<evidence type="ECO:0000256" key="1">
    <source>
        <dbReference type="SAM" id="MobiDB-lite"/>
    </source>
</evidence>
<dbReference type="Proteomes" id="UP000623467">
    <property type="component" value="Unassembled WGS sequence"/>
</dbReference>
<feature type="compositionally biased region" description="Polar residues" evidence="1">
    <location>
        <begin position="57"/>
        <end position="71"/>
    </location>
</feature>
<organism evidence="2 3">
    <name type="scientific">Mycena sanguinolenta</name>
    <dbReference type="NCBI Taxonomy" id="230812"/>
    <lineage>
        <taxon>Eukaryota</taxon>
        <taxon>Fungi</taxon>
        <taxon>Dikarya</taxon>
        <taxon>Basidiomycota</taxon>
        <taxon>Agaricomycotina</taxon>
        <taxon>Agaricomycetes</taxon>
        <taxon>Agaricomycetidae</taxon>
        <taxon>Agaricales</taxon>
        <taxon>Marasmiineae</taxon>
        <taxon>Mycenaceae</taxon>
        <taxon>Mycena</taxon>
    </lineage>
</organism>
<evidence type="ECO:0000313" key="3">
    <source>
        <dbReference type="Proteomes" id="UP000623467"/>
    </source>
</evidence>
<feature type="compositionally biased region" description="Low complexity" evidence="1">
    <location>
        <begin position="17"/>
        <end position="26"/>
    </location>
</feature>
<feature type="compositionally biased region" description="Basic and acidic residues" evidence="1">
    <location>
        <begin position="101"/>
        <end position="116"/>
    </location>
</feature>
<feature type="compositionally biased region" description="Polar residues" evidence="1">
    <location>
        <begin position="133"/>
        <end position="142"/>
    </location>
</feature>